<feature type="compositionally biased region" description="Polar residues" evidence="1">
    <location>
        <begin position="70"/>
        <end position="87"/>
    </location>
</feature>
<proteinExistence type="predicted"/>
<feature type="compositionally biased region" description="Basic and acidic residues" evidence="1">
    <location>
        <begin position="37"/>
        <end position="49"/>
    </location>
</feature>
<feature type="region of interest" description="Disordered" evidence="1">
    <location>
        <begin position="30"/>
        <end position="112"/>
    </location>
</feature>
<reference evidence="3" key="1">
    <citation type="submission" date="2025-08" db="UniProtKB">
        <authorList>
            <consortium name="RefSeq"/>
        </authorList>
    </citation>
    <scope>IDENTIFICATION</scope>
    <source>
        <strain evidence="3">14028-0561.14</strain>
        <tissue evidence="3">Whole fly</tissue>
    </source>
</reference>
<evidence type="ECO:0000313" key="3">
    <source>
        <dbReference type="RefSeq" id="XP_041633211.1"/>
    </source>
</evidence>
<name>A0ABM3C871_DROKI</name>
<feature type="compositionally biased region" description="Polar residues" evidence="1">
    <location>
        <begin position="315"/>
        <end position="347"/>
    </location>
</feature>
<feature type="region of interest" description="Disordered" evidence="1">
    <location>
        <begin position="307"/>
        <end position="347"/>
    </location>
</feature>
<feature type="compositionally biased region" description="Polar residues" evidence="1">
    <location>
        <begin position="403"/>
        <end position="418"/>
    </location>
</feature>
<feature type="region of interest" description="Disordered" evidence="1">
    <location>
        <begin position="398"/>
        <end position="421"/>
    </location>
</feature>
<feature type="compositionally biased region" description="Low complexity" evidence="1">
    <location>
        <begin position="258"/>
        <end position="281"/>
    </location>
</feature>
<sequence length="676" mass="76887">MDFARNVISLPDEVVIALSRFLANPKICKKQTPGKLYPKDNDDSDEPRSIHTQSSMQSNTHNFQKRASYGCSTNGQASRQQQPSRNQGKLAPSCSKNKERSNYHSPQCPIDSSFHQEEPSVYPCQDQTLRQQLMQLKHSLLPQAPVNRVQQCPQRSARSQSVPRPNANETCNKFERFDCQRGLPANDFQGQDITGPTRGCCAGPNACEGDVPTRNGCNYVPDRNSRSNASSNWHNSSQDGSYYDEWQRRQMVRQGHPQDQQQQQQLQQQQQHQRQSQTRQQPPNECTMSSWEDDEISGFEPYLNSTMIGEEKNNRNSTKVGQQNPIPRQYSSCNNKTCGSNNQSRMYNTSNEIPRRQQQCETPQMSRQAVQCDFQPMETRRKSQLYESSINETSYFDLPEGLSQPNTNKSQCRNSQAMYQDPTPMNLRKQCQMSQRSRSLSPLNCSKCKGQGCGNNRHLNMDDTGGYPEDSDSSRSPTYMNISRAMLARSSLNETSSEKPNSCWAERSSRRQTKSPEDYLAERTQAEFMDALVKDRSCPGVIQSTLNGNEDFNQFAFDIAFAGPVPSKPFPVDPITMLEAIKLRIDYEREEIRRNHRPMTTEDIESHFLNKIKSEVNEGVAAFLKAESQYQANGQPDTFEAQINGLNTNMFDDSIKLNVYSATTQPGPEVLDLSYR</sequence>
<accession>A0ABM3C871</accession>
<evidence type="ECO:0000256" key="1">
    <source>
        <dbReference type="SAM" id="MobiDB-lite"/>
    </source>
</evidence>
<dbReference type="GeneID" id="108071935"/>
<dbReference type="Proteomes" id="UP001652661">
    <property type="component" value="Chromosome 3L"/>
</dbReference>
<gene>
    <name evidence="3" type="primary">LOC108071935</name>
</gene>
<feature type="region of interest" description="Disordered" evidence="1">
    <location>
        <begin position="252"/>
        <end position="295"/>
    </location>
</feature>
<feature type="compositionally biased region" description="Polar residues" evidence="1">
    <location>
        <begin position="50"/>
        <end position="62"/>
    </location>
</feature>
<organism evidence="2 3">
    <name type="scientific">Drosophila kikkawai</name>
    <name type="common">Fruit fly</name>
    <dbReference type="NCBI Taxonomy" id="30033"/>
    <lineage>
        <taxon>Eukaryota</taxon>
        <taxon>Metazoa</taxon>
        <taxon>Ecdysozoa</taxon>
        <taxon>Arthropoda</taxon>
        <taxon>Hexapoda</taxon>
        <taxon>Insecta</taxon>
        <taxon>Pterygota</taxon>
        <taxon>Neoptera</taxon>
        <taxon>Endopterygota</taxon>
        <taxon>Diptera</taxon>
        <taxon>Brachycera</taxon>
        <taxon>Muscomorpha</taxon>
        <taxon>Ephydroidea</taxon>
        <taxon>Drosophilidae</taxon>
        <taxon>Drosophila</taxon>
        <taxon>Sophophora</taxon>
    </lineage>
</organism>
<keyword evidence="2" id="KW-1185">Reference proteome</keyword>
<protein>
    <submittedName>
        <fullName evidence="3">Myb-like protein AA isoform X1</fullName>
    </submittedName>
</protein>
<feature type="compositionally biased region" description="Polar residues" evidence="1">
    <location>
        <begin position="491"/>
        <end position="500"/>
    </location>
</feature>
<feature type="region of interest" description="Disordered" evidence="1">
    <location>
        <begin position="491"/>
        <end position="517"/>
    </location>
</feature>
<evidence type="ECO:0000313" key="2">
    <source>
        <dbReference type="Proteomes" id="UP001652661"/>
    </source>
</evidence>
<dbReference type="RefSeq" id="XP_041633211.1">
    <property type="nucleotide sequence ID" value="XM_041777277.2"/>
</dbReference>